<evidence type="ECO:0000313" key="6">
    <source>
        <dbReference type="WBParaSite" id="PDA_v2.g11829.t1"/>
    </source>
</evidence>
<evidence type="ECO:0000256" key="3">
    <source>
        <dbReference type="SAM" id="MobiDB-lite"/>
    </source>
</evidence>
<accession>A0A914P9A3</accession>
<name>A0A914P9A3_9BILA</name>
<protein>
    <submittedName>
        <fullName evidence="6">Thyroglobulin type-1 domain-containing protein</fullName>
    </submittedName>
</protein>
<dbReference type="WBParaSite" id="PDA_v2.g11829.t1">
    <property type="protein sequence ID" value="PDA_v2.g11829.t1"/>
    <property type="gene ID" value="PDA_v2.g11829"/>
</dbReference>
<dbReference type="InterPro" id="IPR000716">
    <property type="entry name" value="Thyroglobulin_1"/>
</dbReference>
<dbReference type="CDD" id="cd00191">
    <property type="entry name" value="TY"/>
    <property type="match status" value="1"/>
</dbReference>
<evidence type="ECO:0000313" key="5">
    <source>
        <dbReference type="Proteomes" id="UP000887578"/>
    </source>
</evidence>
<feature type="compositionally biased region" description="Basic and acidic residues" evidence="3">
    <location>
        <begin position="122"/>
        <end position="136"/>
    </location>
</feature>
<dbReference type="InterPro" id="IPR036857">
    <property type="entry name" value="Thyroglobulin_1_sf"/>
</dbReference>
<evidence type="ECO:0000256" key="2">
    <source>
        <dbReference type="PROSITE-ProRule" id="PRU00500"/>
    </source>
</evidence>
<sequence>MKEDAFYSFIISFDDKLCDDSKQLEHLINLGCLEETIHRTQIRRCLFRSGIGEDKLLCKMKKQLTDCVMDNIITNCRYNEIKYYEKILENLEVRRHFCISNRETEENNEDDGNNDEDDDKESDNSEQQRKSERGNQEETDENNEQSEKHVTQECLRSRQISLIREDSYIPECKENGEFQPLQCNRLNGSCFCVDEITGEISHKSSNGPGEPLPLCGLKALFTCEKLPSKLFCEVDGTISQKTERWYRRGDRCSMYMYDYCSQQSHIPPIPLRSKSDCERFCLPSN</sequence>
<keyword evidence="5" id="KW-1185">Reference proteome</keyword>
<evidence type="ECO:0000256" key="1">
    <source>
        <dbReference type="ARBA" id="ARBA00023157"/>
    </source>
</evidence>
<feature type="disulfide bond" evidence="2">
    <location>
        <begin position="183"/>
        <end position="190"/>
    </location>
</feature>
<comment type="caution">
    <text evidence="2">Lacks conserved residue(s) required for the propagation of feature annotation.</text>
</comment>
<dbReference type="SUPFAM" id="SSF57610">
    <property type="entry name" value="Thyroglobulin type-1 domain"/>
    <property type="match status" value="1"/>
</dbReference>
<dbReference type="AlphaFoldDB" id="A0A914P9A3"/>
<reference evidence="6" key="1">
    <citation type="submission" date="2022-11" db="UniProtKB">
        <authorList>
            <consortium name="WormBaseParasite"/>
        </authorList>
    </citation>
    <scope>IDENTIFICATION</scope>
</reference>
<dbReference type="Proteomes" id="UP000887578">
    <property type="component" value="Unplaced"/>
</dbReference>
<evidence type="ECO:0000259" key="4">
    <source>
        <dbReference type="PROSITE" id="PS51162"/>
    </source>
</evidence>
<dbReference type="Gene3D" id="4.10.800.10">
    <property type="entry name" value="Thyroglobulin type-1"/>
    <property type="match status" value="1"/>
</dbReference>
<feature type="domain" description="Thyroglobulin type-1" evidence="4">
    <location>
        <begin position="151"/>
        <end position="215"/>
    </location>
</feature>
<dbReference type="Pfam" id="PF00086">
    <property type="entry name" value="Thyroglobulin_1"/>
    <property type="match status" value="1"/>
</dbReference>
<organism evidence="5 6">
    <name type="scientific">Panagrolaimus davidi</name>
    <dbReference type="NCBI Taxonomy" id="227884"/>
    <lineage>
        <taxon>Eukaryota</taxon>
        <taxon>Metazoa</taxon>
        <taxon>Ecdysozoa</taxon>
        <taxon>Nematoda</taxon>
        <taxon>Chromadorea</taxon>
        <taxon>Rhabditida</taxon>
        <taxon>Tylenchina</taxon>
        <taxon>Panagrolaimomorpha</taxon>
        <taxon>Panagrolaimoidea</taxon>
        <taxon>Panagrolaimidae</taxon>
        <taxon>Panagrolaimus</taxon>
    </lineage>
</organism>
<keyword evidence="1 2" id="KW-1015">Disulfide bond</keyword>
<proteinExistence type="predicted"/>
<feature type="compositionally biased region" description="Acidic residues" evidence="3">
    <location>
        <begin position="106"/>
        <end position="121"/>
    </location>
</feature>
<dbReference type="PROSITE" id="PS00484">
    <property type="entry name" value="THYROGLOBULIN_1_1"/>
    <property type="match status" value="1"/>
</dbReference>
<dbReference type="SMART" id="SM00211">
    <property type="entry name" value="TY"/>
    <property type="match status" value="1"/>
</dbReference>
<feature type="region of interest" description="Disordered" evidence="3">
    <location>
        <begin position="104"/>
        <end position="152"/>
    </location>
</feature>
<dbReference type="PROSITE" id="PS51162">
    <property type="entry name" value="THYROGLOBULIN_1_2"/>
    <property type="match status" value="1"/>
</dbReference>